<accession>A0A6M4Y8V0</accession>
<dbReference type="EMBL" id="CP038441">
    <property type="protein sequence ID" value="QJT21678.1"/>
    <property type="molecule type" value="Genomic_DNA"/>
</dbReference>
<gene>
    <name evidence="2" type="ORF">E4184_09725</name>
</gene>
<dbReference type="InterPro" id="IPR011741">
    <property type="entry name" value="Phg_2220_C"/>
</dbReference>
<name>A0A6M4Y8V0_AERME</name>
<sequence>MGDVIRLAAPVVAPINRKTSSNMSDNRRSGYVVCWRSLLQADWARNATKLAAWMRLIGLAAYEAGCVRYKGRDWHLMRGQLVISATELGQQLCDERGRGLDKKSTERLLGWFAKEGMLELRGTPWGTIIEICNYDDYQAALQPASSNCEPFATEQFEGATYGAPIGVPTGVPCVPPKAFTDAVLGGDAVAPTVAPIGTPTVTTTEQEVKELDSTEDLKQISCPVSDETERDQKRKATLVVSQEARAVLEHFNAVAERRYQTKPTALQNINARLADGYSVADLQLVADFKTAHWAADLKMSEYLRPMTVFAPQKFDGYLAAAKRWNSIGRPRCVNGEWEGFERKRPLSNLAQAQQHAQAIMANTGVGYDDNTIL</sequence>
<organism evidence="2 3">
    <name type="scientific">Aeromonas media</name>
    <dbReference type="NCBI Taxonomy" id="651"/>
    <lineage>
        <taxon>Bacteria</taxon>
        <taxon>Pseudomonadati</taxon>
        <taxon>Pseudomonadota</taxon>
        <taxon>Gammaproteobacteria</taxon>
        <taxon>Aeromonadales</taxon>
        <taxon>Aeromonadaceae</taxon>
        <taxon>Aeromonas</taxon>
    </lineage>
</organism>
<evidence type="ECO:0000313" key="2">
    <source>
        <dbReference type="EMBL" id="QJT21678.1"/>
    </source>
</evidence>
<feature type="domain" description="Phage conserved hypothetical protein C-terminal" evidence="1">
    <location>
        <begin position="247"/>
        <end position="318"/>
    </location>
</feature>
<dbReference type="AlphaFoldDB" id="A0A6M4Y8V0"/>
<evidence type="ECO:0000313" key="3">
    <source>
        <dbReference type="Proteomes" id="UP000501427"/>
    </source>
</evidence>
<reference evidence="2 3" key="1">
    <citation type="submission" date="2019-03" db="EMBL/GenBank/DDBJ databases">
        <title>Novel transposon Tn6433 accelerates the dissemination of tet(E) in Aeromonas from aerobic biofilm under oxytetracycline stress.</title>
        <authorList>
            <person name="Shi Y."/>
            <person name="Tian Z."/>
            <person name="Zhang Y."/>
            <person name="Zhang H."/>
            <person name="Yang M."/>
        </authorList>
    </citation>
    <scope>NUCLEOTIDE SEQUENCE [LARGE SCALE GENOMIC DNA]</scope>
    <source>
        <strain evidence="2 3">T0.1-19</strain>
    </source>
</reference>
<protein>
    <recommendedName>
        <fullName evidence="1">Phage conserved hypothetical protein C-terminal domain-containing protein</fullName>
    </recommendedName>
</protein>
<evidence type="ECO:0000259" key="1">
    <source>
        <dbReference type="Pfam" id="PF09524"/>
    </source>
</evidence>
<dbReference type="Pfam" id="PF09524">
    <property type="entry name" value="Phg_2220_C"/>
    <property type="match status" value="1"/>
</dbReference>
<proteinExistence type="predicted"/>
<dbReference type="Proteomes" id="UP000501427">
    <property type="component" value="Chromosome"/>
</dbReference>